<evidence type="ECO:0000313" key="5">
    <source>
        <dbReference type="EMBL" id="BDI31856.1"/>
    </source>
</evidence>
<comment type="miscellaneous">
    <text evidence="3">Although this enzyme belongs to the family of MTA phosphorylases based on sequence homology, it lacks several conserved amino acids in the substrate binding pocket that confer specificity towards MTA.</text>
</comment>
<comment type="function">
    <text evidence="3">Purine nucleoside phosphorylase involved in purine salvage.</text>
</comment>
<keyword evidence="2 3" id="KW-0808">Transferase</keyword>
<dbReference type="GO" id="GO:0019509">
    <property type="term" value="P:L-methionine salvage from methylthioadenosine"/>
    <property type="evidence" value="ECO:0007669"/>
    <property type="project" value="TreeGrafter"/>
</dbReference>
<evidence type="ECO:0000256" key="1">
    <source>
        <dbReference type="ARBA" id="ARBA00022676"/>
    </source>
</evidence>
<evidence type="ECO:0000256" key="2">
    <source>
        <dbReference type="ARBA" id="ARBA00022679"/>
    </source>
</evidence>
<dbReference type="SUPFAM" id="SSF53167">
    <property type="entry name" value="Purine and uridine phosphorylases"/>
    <property type="match status" value="1"/>
</dbReference>
<feature type="site" description="Important for substrate specificity" evidence="3">
    <location>
        <position position="163"/>
    </location>
</feature>
<dbReference type="Gene3D" id="3.40.50.1580">
    <property type="entry name" value="Nucleoside phosphorylase domain"/>
    <property type="match status" value="1"/>
</dbReference>
<feature type="binding site" evidence="3">
    <location>
        <position position="181"/>
    </location>
    <ligand>
        <name>substrate</name>
    </ligand>
</feature>
<evidence type="ECO:0000256" key="3">
    <source>
        <dbReference type="HAMAP-Rule" id="MF_01963"/>
    </source>
</evidence>
<dbReference type="OrthoDB" id="1523230at2"/>
<dbReference type="InterPro" id="IPR000845">
    <property type="entry name" value="Nucleoside_phosphorylase_d"/>
</dbReference>
<sequence>MPVAIIGGSGFGTAFTGGEPTVVETEYGAASVIHGRTDAGADFIFLARHGAGHTVAPHNINHRANIAALLSLGVTAIYATAAVGSLKLALSPGHFVIFDDFIDLTKGEVQTFFSKPGRVRHTDMGEPYSMELRRKLLDTARGGGAAMVHSRGTYVCVSGPRYETPAEIKMMAAWGGDVVGMTGAPEAILAREASIPYAGVGIVTNYGCGLRPGHTLSHTEVEAQMEVSREGLRAWLMRALDGASGDARR</sequence>
<dbReference type="KEGG" id="ccot:CCAX7_39070"/>
<dbReference type="PANTHER" id="PTHR42679:SF2">
    <property type="entry name" value="S-METHYL-5'-THIOADENOSINE PHOSPHORYLASE"/>
    <property type="match status" value="1"/>
</dbReference>
<dbReference type="EC" id="2.4.2.1" evidence="3"/>
<dbReference type="GO" id="GO:0017061">
    <property type="term" value="F:S-methyl-5-thioadenosine phosphorylase activity"/>
    <property type="evidence" value="ECO:0007669"/>
    <property type="project" value="InterPro"/>
</dbReference>
<evidence type="ECO:0000259" key="4">
    <source>
        <dbReference type="Pfam" id="PF01048"/>
    </source>
</evidence>
<dbReference type="CDD" id="cd09010">
    <property type="entry name" value="MTAP_SsMTAPII_like_MTIP"/>
    <property type="match status" value="1"/>
</dbReference>
<feature type="domain" description="Nucleoside phosphorylase" evidence="4">
    <location>
        <begin position="2"/>
        <end position="234"/>
    </location>
</feature>
<comment type="subunit">
    <text evidence="3">Homohexamer. Dimer of a homotrimer.</text>
</comment>
<comment type="similarity">
    <text evidence="3">Belongs to the PNP/MTAP phosphorylase family. MTAP subfamily.</text>
</comment>
<evidence type="ECO:0000313" key="6">
    <source>
        <dbReference type="Proteomes" id="UP000287394"/>
    </source>
</evidence>
<accession>A0A402D3I1</accession>
<comment type="pathway">
    <text evidence="3">Purine metabolism; purine nucleoside salvage.</text>
</comment>
<reference evidence="5 6" key="1">
    <citation type="journal article" date="2019" name="Int. J. Syst. Evol. Microbiol.">
        <title>Capsulimonas corticalis gen. nov., sp. nov., an aerobic capsulated bacterium, of a novel bacterial order, Capsulimonadales ord. nov., of the class Armatimonadia of the phylum Armatimonadetes.</title>
        <authorList>
            <person name="Li J."/>
            <person name="Kudo C."/>
            <person name="Tonouchi A."/>
        </authorList>
    </citation>
    <scope>NUCLEOTIDE SEQUENCE [LARGE SCALE GENOMIC DNA]</scope>
    <source>
        <strain evidence="5 6">AX-7</strain>
    </source>
</reference>
<feature type="binding site" evidence="3">
    <location>
        <position position="182"/>
    </location>
    <ligand>
        <name>phosphate</name>
        <dbReference type="ChEBI" id="CHEBI:43474"/>
    </ligand>
</feature>
<dbReference type="PANTHER" id="PTHR42679">
    <property type="entry name" value="S-METHYL-5'-THIOADENOSINE PHOSPHORYLASE"/>
    <property type="match status" value="1"/>
</dbReference>
<dbReference type="Proteomes" id="UP000287394">
    <property type="component" value="Chromosome"/>
</dbReference>
<comment type="catalytic activity">
    <reaction evidence="3">
        <text>a purine D-ribonucleoside + phosphate = a purine nucleobase + alpha-D-ribose 1-phosphate</text>
        <dbReference type="Rhea" id="RHEA:19805"/>
        <dbReference type="ChEBI" id="CHEBI:26386"/>
        <dbReference type="ChEBI" id="CHEBI:43474"/>
        <dbReference type="ChEBI" id="CHEBI:57720"/>
        <dbReference type="ChEBI" id="CHEBI:142355"/>
        <dbReference type="EC" id="2.4.2.1"/>
    </reaction>
</comment>
<protein>
    <recommendedName>
        <fullName evidence="3">Purine nucleoside phosphorylase</fullName>
        <shortName evidence="3">PNP</shortName>
        <ecNumber evidence="3">2.4.2.1</ecNumber>
    </recommendedName>
</protein>
<dbReference type="FunCoup" id="A0A402D3I1">
    <property type="interactions" value="316"/>
</dbReference>
<dbReference type="HAMAP" id="MF_01963">
    <property type="entry name" value="MTAP"/>
    <property type="match status" value="1"/>
</dbReference>
<organism evidence="5 6">
    <name type="scientific">Capsulimonas corticalis</name>
    <dbReference type="NCBI Taxonomy" id="2219043"/>
    <lineage>
        <taxon>Bacteria</taxon>
        <taxon>Bacillati</taxon>
        <taxon>Armatimonadota</taxon>
        <taxon>Armatimonadia</taxon>
        <taxon>Capsulimonadales</taxon>
        <taxon>Capsulimonadaceae</taxon>
        <taxon>Capsulimonas</taxon>
    </lineage>
</organism>
<keyword evidence="1 3" id="KW-0328">Glycosyltransferase</keyword>
<proteinExistence type="inferred from homology"/>
<keyword evidence="6" id="KW-1185">Reference proteome</keyword>
<comment type="caution">
    <text evidence="3">Lacks conserved residue(s) required for the propagation of feature annotation.</text>
</comment>
<dbReference type="EMBL" id="AP025739">
    <property type="protein sequence ID" value="BDI31856.1"/>
    <property type="molecule type" value="Genomic_DNA"/>
</dbReference>
<dbReference type="GO" id="GO:0006166">
    <property type="term" value="P:purine ribonucleoside salvage"/>
    <property type="evidence" value="ECO:0007669"/>
    <property type="project" value="UniProtKB-UniRule"/>
</dbReference>
<name>A0A402D3I1_9BACT</name>
<keyword evidence="3" id="KW-0660">Purine salvage</keyword>
<dbReference type="InterPro" id="IPR010044">
    <property type="entry name" value="MTAP"/>
</dbReference>
<dbReference type="GO" id="GO:0005829">
    <property type="term" value="C:cytosol"/>
    <property type="evidence" value="ECO:0007669"/>
    <property type="project" value="TreeGrafter"/>
</dbReference>
<dbReference type="InterPro" id="IPR035994">
    <property type="entry name" value="Nucleoside_phosphorylase_sf"/>
</dbReference>
<dbReference type="Pfam" id="PF01048">
    <property type="entry name" value="PNP_UDP_1"/>
    <property type="match status" value="1"/>
</dbReference>
<feature type="site" description="Important for substrate specificity" evidence="3">
    <location>
        <position position="218"/>
    </location>
</feature>
<dbReference type="RefSeq" id="WP_119324113.1">
    <property type="nucleotide sequence ID" value="NZ_AP025739.1"/>
</dbReference>
<feature type="binding site" evidence="3">
    <location>
        <position position="9"/>
    </location>
    <ligand>
        <name>phosphate</name>
        <dbReference type="ChEBI" id="CHEBI:43474"/>
    </ligand>
</feature>
<dbReference type="AlphaFoldDB" id="A0A402D3I1"/>
<gene>
    <name evidence="5" type="ORF">CCAX7_39070</name>
</gene>
<feature type="binding site" evidence="3">
    <location>
        <begin position="48"/>
        <end position="49"/>
    </location>
    <ligand>
        <name>phosphate</name>
        <dbReference type="ChEBI" id="CHEBI:43474"/>
    </ligand>
</feature>